<dbReference type="OrthoDB" id="8056624at2759"/>
<evidence type="ECO:0000313" key="4">
    <source>
        <dbReference type="Proteomes" id="UP000183832"/>
    </source>
</evidence>
<evidence type="ECO:0000313" key="3">
    <source>
        <dbReference type="EMBL" id="CRK92566.1"/>
    </source>
</evidence>
<evidence type="ECO:0000259" key="2">
    <source>
        <dbReference type="PROSITE" id="PS51465"/>
    </source>
</evidence>
<feature type="chain" id="PRO_5013153675" evidence="1">
    <location>
        <begin position="20"/>
        <end position="88"/>
    </location>
</feature>
<dbReference type="InterPro" id="IPR036058">
    <property type="entry name" value="Kazal_dom_sf"/>
</dbReference>
<sequence length="88" mass="9933">MKIFILMLTVLLFVCFAESLRPPKRMRIGGQTFKFSGCMGCFPGKNPICGKSASGNRTFDNKCELNKYNCENPGQEFVFLHDEPCVTE</sequence>
<dbReference type="Proteomes" id="UP000183832">
    <property type="component" value="Unassembled WGS sequence"/>
</dbReference>
<protein>
    <submittedName>
        <fullName evidence="3">CLUMA_CG006112, isoform A</fullName>
    </submittedName>
</protein>
<organism evidence="3 4">
    <name type="scientific">Clunio marinus</name>
    <dbReference type="NCBI Taxonomy" id="568069"/>
    <lineage>
        <taxon>Eukaryota</taxon>
        <taxon>Metazoa</taxon>
        <taxon>Ecdysozoa</taxon>
        <taxon>Arthropoda</taxon>
        <taxon>Hexapoda</taxon>
        <taxon>Insecta</taxon>
        <taxon>Pterygota</taxon>
        <taxon>Neoptera</taxon>
        <taxon>Endopterygota</taxon>
        <taxon>Diptera</taxon>
        <taxon>Nematocera</taxon>
        <taxon>Chironomoidea</taxon>
        <taxon>Chironomidae</taxon>
        <taxon>Clunio</taxon>
    </lineage>
</organism>
<keyword evidence="1" id="KW-0732">Signal</keyword>
<dbReference type="SUPFAM" id="SSF100895">
    <property type="entry name" value="Kazal-type serine protease inhibitors"/>
    <property type="match status" value="1"/>
</dbReference>
<dbReference type="EMBL" id="CVRI01000031">
    <property type="protein sequence ID" value="CRK92566.1"/>
    <property type="molecule type" value="Genomic_DNA"/>
</dbReference>
<name>A0A1J1I148_9DIPT</name>
<dbReference type="AlphaFoldDB" id="A0A1J1I148"/>
<feature type="signal peptide" evidence="1">
    <location>
        <begin position="1"/>
        <end position="19"/>
    </location>
</feature>
<accession>A0A1J1I148</accession>
<dbReference type="PROSITE" id="PS51465">
    <property type="entry name" value="KAZAL_2"/>
    <property type="match status" value="1"/>
</dbReference>
<dbReference type="Gene3D" id="3.30.60.30">
    <property type="match status" value="1"/>
</dbReference>
<evidence type="ECO:0000256" key="1">
    <source>
        <dbReference type="SAM" id="SignalP"/>
    </source>
</evidence>
<keyword evidence="4" id="KW-1185">Reference proteome</keyword>
<feature type="domain" description="Kazal-like" evidence="2">
    <location>
        <begin position="32"/>
        <end position="87"/>
    </location>
</feature>
<dbReference type="InterPro" id="IPR002350">
    <property type="entry name" value="Kazal_dom"/>
</dbReference>
<reference evidence="3 4" key="1">
    <citation type="submission" date="2015-04" db="EMBL/GenBank/DDBJ databases">
        <authorList>
            <person name="Syromyatnikov M.Y."/>
            <person name="Popov V.N."/>
        </authorList>
    </citation>
    <scope>NUCLEOTIDE SEQUENCE [LARGE SCALE GENOMIC DNA]</scope>
</reference>
<proteinExistence type="predicted"/>
<gene>
    <name evidence="3" type="ORF">CLUMA_CG006112</name>
</gene>